<proteinExistence type="predicted"/>
<dbReference type="EMBL" id="CAADGD010000006">
    <property type="protein sequence ID" value="VFK68820.1"/>
    <property type="molecule type" value="Genomic_DNA"/>
</dbReference>
<protein>
    <submittedName>
        <fullName evidence="1">Uncharacterized protein</fullName>
    </submittedName>
</protein>
<sequence>MYDTPRASARGCHIAGFSHFPGKILNKMIKKSENPKKWYFIELFGSGFSGLGVGKILRAGAHPLPPWREALTCSSCDVVRKA</sequence>
<dbReference type="EMBL" id="CAADFZ010000008">
    <property type="protein sequence ID" value="VFK59634.1"/>
    <property type="molecule type" value="Genomic_DNA"/>
</dbReference>
<gene>
    <name evidence="1" type="ORF">BECKUNK1418G_GA0071005_100815</name>
    <name evidence="2" type="ORF">BECKUNK1418H_GA0071006_100640</name>
</gene>
<organism evidence="1">
    <name type="scientific">Candidatus Kentrum sp. UNK</name>
    <dbReference type="NCBI Taxonomy" id="2126344"/>
    <lineage>
        <taxon>Bacteria</taxon>
        <taxon>Pseudomonadati</taxon>
        <taxon>Pseudomonadota</taxon>
        <taxon>Gammaproteobacteria</taxon>
        <taxon>Candidatus Kentrum</taxon>
    </lineage>
</organism>
<reference evidence="1" key="1">
    <citation type="submission" date="2019-02" db="EMBL/GenBank/DDBJ databases">
        <authorList>
            <person name="Gruber-Vodicka R. H."/>
            <person name="Seah K. B. B."/>
        </authorList>
    </citation>
    <scope>NUCLEOTIDE SEQUENCE</scope>
    <source>
        <strain evidence="2">BECK_BY19</strain>
        <strain evidence="1">BECK_BY8</strain>
    </source>
</reference>
<evidence type="ECO:0000313" key="1">
    <source>
        <dbReference type="EMBL" id="VFK59634.1"/>
    </source>
</evidence>
<dbReference type="AlphaFoldDB" id="A0A451A0S5"/>
<evidence type="ECO:0000313" key="2">
    <source>
        <dbReference type="EMBL" id="VFK68820.1"/>
    </source>
</evidence>
<accession>A0A451A0S5</accession>
<name>A0A451A0S5_9GAMM</name>